<reference evidence="2" key="1">
    <citation type="submission" date="2021-02" db="EMBL/GenBank/DDBJ databases">
        <authorList>
            <person name="Nowell W R."/>
        </authorList>
    </citation>
    <scope>NUCLEOTIDE SEQUENCE</scope>
</reference>
<evidence type="ECO:0000313" key="2">
    <source>
        <dbReference type="EMBL" id="CAF1421801.1"/>
    </source>
</evidence>
<sequence length="453" mass="51802">MPSVPTSNTSLSNLQPNTNSNTNYSTSAITNEAQRFATTRYPFPPFILKFNAGKINDKATIEDLINYSKINFSFDLDLVGYRTSSIRCNTNECNLLIFVKNSSSFSFLYSDIKWPDRLFNETFTIDKQPSIPPQLAVIITNVSYKIDFNDFENELRNNYANVLKVIRLKNKDQYDTKIVKVEFSSSKTRDEIIFNGQMVINYVKYDVKEYLPQVSILICTKCFGVGHFRKQCKQTDDTCKVCSERCPDVNKHNCSGIAKCLHCGGDHYSNDMKCKVVKQYRADLTKILLSSSNKSFNNNRCNNMPTSTSEFPPLPRPTKSTINGYKMPVGEQNGIMTKLDQILNSINNINDTIGDLVKRTEHIEDWINAKQKFDLKINNGIRSLQHGISRHDGVLFNQTNVIDKLILPAMDDIMSMLSVMNVKEGRALNVDFESRGGVWKNQLQAYREKRLYF</sequence>
<evidence type="ECO:0000313" key="5">
    <source>
        <dbReference type="Proteomes" id="UP000663870"/>
    </source>
</evidence>
<keyword evidence="5" id="KW-1185">Reference proteome</keyword>
<dbReference type="Proteomes" id="UP000663854">
    <property type="component" value="Unassembled WGS sequence"/>
</dbReference>
<evidence type="ECO:0008006" key="6">
    <source>
        <dbReference type="Google" id="ProtNLM"/>
    </source>
</evidence>
<protein>
    <recommendedName>
        <fullName evidence="6">CCHC-type domain-containing protein</fullName>
    </recommendedName>
</protein>
<dbReference type="EMBL" id="CAJNOL010007661">
    <property type="protein sequence ID" value="CAF1630305.1"/>
    <property type="molecule type" value="Genomic_DNA"/>
</dbReference>
<feature type="region of interest" description="Disordered" evidence="1">
    <location>
        <begin position="1"/>
        <end position="25"/>
    </location>
</feature>
<dbReference type="Proteomes" id="UP000663870">
    <property type="component" value="Unassembled WGS sequence"/>
</dbReference>
<dbReference type="EMBL" id="CAJNOH010006117">
    <property type="protein sequence ID" value="CAF1421801.1"/>
    <property type="molecule type" value="Genomic_DNA"/>
</dbReference>
<evidence type="ECO:0000313" key="3">
    <source>
        <dbReference type="EMBL" id="CAF1630305.1"/>
    </source>
</evidence>
<evidence type="ECO:0000313" key="4">
    <source>
        <dbReference type="Proteomes" id="UP000663854"/>
    </source>
</evidence>
<proteinExistence type="predicted"/>
<organism evidence="2 4">
    <name type="scientific">Rotaria sordida</name>
    <dbReference type="NCBI Taxonomy" id="392033"/>
    <lineage>
        <taxon>Eukaryota</taxon>
        <taxon>Metazoa</taxon>
        <taxon>Spiralia</taxon>
        <taxon>Gnathifera</taxon>
        <taxon>Rotifera</taxon>
        <taxon>Eurotatoria</taxon>
        <taxon>Bdelloidea</taxon>
        <taxon>Philodinida</taxon>
        <taxon>Philodinidae</taxon>
        <taxon>Rotaria</taxon>
    </lineage>
</organism>
<accession>A0A815MHW5</accession>
<dbReference type="AlphaFoldDB" id="A0A815MHW5"/>
<gene>
    <name evidence="3" type="ORF">JXQ802_LOCUS51712</name>
    <name evidence="2" type="ORF">PYM288_LOCUS35456</name>
</gene>
<evidence type="ECO:0000256" key="1">
    <source>
        <dbReference type="SAM" id="MobiDB-lite"/>
    </source>
</evidence>
<feature type="compositionally biased region" description="Polar residues" evidence="1">
    <location>
        <begin position="1"/>
        <end position="16"/>
    </location>
</feature>
<name>A0A815MHW5_9BILA</name>
<comment type="caution">
    <text evidence="2">The sequence shown here is derived from an EMBL/GenBank/DDBJ whole genome shotgun (WGS) entry which is preliminary data.</text>
</comment>